<feature type="region of interest" description="Disordered" evidence="4">
    <location>
        <begin position="590"/>
        <end position="620"/>
    </location>
</feature>
<sequence>MEDKKIENLKDIFSRGLNDVFLDIKNEDVAEAVSCLIERANIKNFSEFVRIYKYRHQSSVLEAKSSVYAHLYYKKFKYKQIGELLGHSGQIDRVCFDNSSEFFFTASTDGMIKMWNTKTGFLVHSFIAHRSLVNDLCFSKDGRLMVSCDFFGTLNIWSLETKEVLNSFQFHIGVDFTEFFACEEIEGVYNLVVILSTGILRTYKFNTTEIIEIQENDIHANEMVKAICITDGGRFLLRGGYWPYLIVLDTTRPKECIIFDTDGLSVHTLCASKDCLQFAAACANYLYQWSFQVDGSPSHGNFHKSNTDLRGYWLKTITQVDPQESFNIERMCYLKDNYIVCVCSDFKIRIYAGTILKGLIDVEEQGVVCPHPSENVFALCGSTIKFYYIETKRNFSIKLVESIEINFNVTDCQFSNDGYYFIIGDDFGKARVFSLVGQSYSLSEQFFLSDFNHINSLNENVNMACDRSKTVDTNRNTNEAWQKTEYAISFTSNRSNSITEDLAFKHLERNFIDKEKYIKKYGMLFVPEANTVEEESEVSSISDSVEFSDAEYDESESESEEKGLGIVLRRTLNEEPVRKFQRRRIVLEESSSEERRPLIKKLRRNRSSTSEESSSEENLGRRRRNVVGFLRRHYT</sequence>
<comment type="caution">
    <text evidence="5">The sequence shown here is derived from an EMBL/GenBank/DDBJ whole genome shotgun (WGS) entry which is preliminary data.</text>
</comment>
<keyword evidence="1 3" id="KW-0853">WD repeat</keyword>
<evidence type="ECO:0000256" key="4">
    <source>
        <dbReference type="SAM" id="MobiDB-lite"/>
    </source>
</evidence>
<dbReference type="InterPro" id="IPR050505">
    <property type="entry name" value="WDR55/POC1"/>
</dbReference>
<accession>A0A9P6GZW2</accession>
<dbReference type="EMBL" id="SBJO01000069">
    <property type="protein sequence ID" value="KAF9763564.1"/>
    <property type="molecule type" value="Genomic_DNA"/>
</dbReference>
<dbReference type="InterPro" id="IPR036322">
    <property type="entry name" value="WD40_repeat_dom_sf"/>
</dbReference>
<dbReference type="InterPro" id="IPR001680">
    <property type="entry name" value="WD40_rpt"/>
</dbReference>
<dbReference type="PROSITE" id="PS50294">
    <property type="entry name" value="WD_REPEATS_REGION"/>
    <property type="match status" value="1"/>
</dbReference>
<evidence type="ECO:0000313" key="6">
    <source>
        <dbReference type="Proteomes" id="UP000740883"/>
    </source>
</evidence>
<evidence type="ECO:0000256" key="3">
    <source>
        <dbReference type="PROSITE-ProRule" id="PRU00221"/>
    </source>
</evidence>
<dbReference type="PANTHER" id="PTHR44019">
    <property type="entry name" value="WD REPEAT-CONTAINING PROTEIN 55"/>
    <property type="match status" value="1"/>
</dbReference>
<gene>
    <name evidence="5" type="ORF">NGRA_1205</name>
</gene>
<reference evidence="5 6" key="1">
    <citation type="journal article" date="2020" name="Genome Biol. Evol.">
        <title>Comparative genomics of strictly vertically transmitted, feminizing microsporidia endosymbionts of amphipod crustaceans.</title>
        <authorList>
            <person name="Cormier A."/>
            <person name="Chebbi M.A."/>
            <person name="Giraud I."/>
            <person name="Wattier R."/>
            <person name="Teixeira M."/>
            <person name="Gilbert C."/>
            <person name="Rigaud T."/>
            <person name="Cordaux R."/>
        </authorList>
    </citation>
    <scope>NUCLEOTIDE SEQUENCE [LARGE SCALE GENOMIC DNA]</scope>
    <source>
        <strain evidence="5 6">Ou3-Ou53</strain>
    </source>
</reference>
<name>A0A9P6GZW2_9MICR</name>
<feature type="repeat" description="WD" evidence="3">
    <location>
        <begin position="126"/>
        <end position="167"/>
    </location>
</feature>
<dbReference type="Proteomes" id="UP000740883">
    <property type="component" value="Unassembled WGS sequence"/>
</dbReference>
<dbReference type="SUPFAM" id="SSF50978">
    <property type="entry name" value="WD40 repeat-like"/>
    <property type="match status" value="1"/>
</dbReference>
<evidence type="ECO:0000256" key="1">
    <source>
        <dbReference type="ARBA" id="ARBA00022574"/>
    </source>
</evidence>
<dbReference type="Gene3D" id="2.130.10.10">
    <property type="entry name" value="YVTN repeat-like/Quinoprotein amine dehydrogenase"/>
    <property type="match status" value="2"/>
</dbReference>
<keyword evidence="2" id="KW-0677">Repeat</keyword>
<dbReference type="InterPro" id="IPR015943">
    <property type="entry name" value="WD40/YVTN_repeat-like_dom_sf"/>
</dbReference>
<organism evidence="5 6">
    <name type="scientific">Nosema granulosis</name>
    <dbReference type="NCBI Taxonomy" id="83296"/>
    <lineage>
        <taxon>Eukaryota</taxon>
        <taxon>Fungi</taxon>
        <taxon>Fungi incertae sedis</taxon>
        <taxon>Microsporidia</taxon>
        <taxon>Nosematidae</taxon>
        <taxon>Nosema</taxon>
    </lineage>
</organism>
<evidence type="ECO:0000313" key="5">
    <source>
        <dbReference type="EMBL" id="KAF9763564.1"/>
    </source>
</evidence>
<evidence type="ECO:0000256" key="2">
    <source>
        <dbReference type="ARBA" id="ARBA00022737"/>
    </source>
</evidence>
<dbReference type="AlphaFoldDB" id="A0A9P6GZW2"/>
<feature type="region of interest" description="Disordered" evidence="4">
    <location>
        <begin position="536"/>
        <end position="560"/>
    </location>
</feature>
<dbReference type="SMART" id="SM00320">
    <property type="entry name" value="WD40"/>
    <property type="match status" value="5"/>
</dbReference>
<dbReference type="PANTHER" id="PTHR44019:SF8">
    <property type="entry name" value="POC1 CENTRIOLAR PROTEIN HOMOLOG"/>
    <property type="match status" value="1"/>
</dbReference>
<feature type="repeat" description="WD" evidence="3">
    <location>
        <begin position="84"/>
        <end position="125"/>
    </location>
</feature>
<dbReference type="Pfam" id="PF00400">
    <property type="entry name" value="WD40"/>
    <property type="match status" value="2"/>
</dbReference>
<proteinExistence type="predicted"/>
<feature type="compositionally biased region" description="Acidic residues" evidence="4">
    <location>
        <begin position="546"/>
        <end position="559"/>
    </location>
</feature>
<protein>
    <submittedName>
        <fullName evidence="5">Lissencephaly-1 like protein</fullName>
    </submittedName>
</protein>
<dbReference type="OrthoDB" id="538223at2759"/>
<dbReference type="PROSITE" id="PS50082">
    <property type="entry name" value="WD_REPEATS_2"/>
    <property type="match status" value="2"/>
</dbReference>
<keyword evidence="6" id="KW-1185">Reference proteome</keyword>